<reference evidence="19" key="1">
    <citation type="submission" date="2012-12" db="EMBL/GenBank/DDBJ databases">
        <authorList>
            <person name="Hellsten U."/>
            <person name="Grimwood J."/>
            <person name="Chapman J.A."/>
            <person name="Shapiro H."/>
            <person name="Aerts A."/>
            <person name="Otillar R.P."/>
            <person name="Terry A.Y."/>
            <person name="Boore J.L."/>
            <person name="Simakov O."/>
            <person name="Marletaz F."/>
            <person name="Cho S.-J."/>
            <person name="Edsinger-Gonzales E."/>
            <person name="Havlak P."/>
            <person name="Kuo D.-H."/>
            <person name="Larsson T."/>
            <person name="Lv J."/>
            <person name="Arendt D."/>
            <person name="Savage R."/>
            <person name="Osoegawa K."/>
            <person name="de Jong P."/>
            <person name="Lindberg D.R."/>
            <person name="Seaver E.C."/>
            <person name="Weisblat D.A."/>
            <person name="Putnam N.H."/>
            <person name="Grigoriev I.V."/>
            <person name="Rokhsar D.S."/>
        </authorList>
    </citation>
    <scope>NUCLEOTIDE SEQUENCE</scope>
</reference>
<evidence type="ECO:0000256" key="4">
    <source>
        <dbReference type="ARBA" id="ARBA00022723"/>
    </source>
</evidence>
<comment type="subunit">
    <text evidence="12">Homodimer. Monomer. Interacts with TST. May interact with RELA.</text>
</comment>
<evidence type="ECO:0000313" key="17">
    <source>
        <dbReference type="EMBL" id="ESN93762.1"/>
    </source>
</evidence>
<dbReference type="InterPro" id="IPR044528">
    <property type="entry name" value="POD-like_MBL-fold"/>
</dbReference>
<dbReference type="OrthoDB" id="449487at2759"/>
<comment type="cofactor">
    <cofactor evidence="1">
        <name>Fe(2+)</name>
        <dbReference type="ChEBI" id="CHEBI:29033"/>
    </cofactor>
</comment>
<accession>T1EG80</accession>
<comment type="subcellular location">
    <subcellularLocation>
        <location evidence="2">Mitochondrion</location>
    </subcellularLocation>
</comment>
<evidence type="ECO:0000313" key="18">
    <source>
        <dbReference type="EnsemblMetazoa" id="HelroP115427"/>
    </source>
</evidence>
<dbReference type="AlphaFoldDB" id="T1EG80"/>
<comment type="catalytic activity">
    <reaction evidence="11">
        <text>S-sulfanylglutathione + O2 + H2O = sulfite + glutathione + 2 H(+)</text>
        <dbReference type="Rhea" id="RHEA:12981"/>
        <dbReference type="ChEBI" id="CHEBI:15377"/>
        <dbReference type="ChEBI" id="CHEBI:15378"/>
        <dbReference type="ChEBI" id="CHEBI:15379"/>
        <dbReference type="ChEBI" id="CHEBI:17359"/>
        <dbReference type="ChEBI" id="CHEBI:57925"/>
        <dbReference type="ChEBI" id="CHEBI:58905"/>
        <dbReference type="EC" id="1.13.11.18"/>
    </reaction>
</comment>
<evidence type="ECO:0000313" key="19">
    <source>
        <dbReference type="Proteomes" id="UP000015101"/>
    </source>
</evidence>
<dbReference type="PANTHER" id="PTHR43084">
    <property type="entry name" value="PERSULFIDE DIOXYGENASE ETHE1"/>
    <property type="match status" value="1"/>
</dbReference>
<name>T1EG80_HELRO</name>
<evidence type="ECO:0000256" key="1">
    <source>
        <dbReference type="ARBA" id="ARBA00001954"/>
    </source>
</evidence>
<dbReference type="FunCoup" id="T1EG80">
    <property type="interactions" value="693"/>
</dbReference>
<dbReference type="CTD" id="20195582"/>
<protein>
    <recommendedName>
        <fullName evidence="14">Persulfide dioxygenase ETHE1, mitochondrial</fullName>
        <ecNumber evidence="13">1.13.11.18</ecNumber>
    </recommendedName>
    <alternativeName>
        <fullName evidence="15">Sulfur dioxygenase ETHE1</fullName>
    </alternativeName>
</protein>
<dbReference type="RefSeq" id="XP_009028178.1">
    <property type="nucleotide sequence ID" value="XM_009029930.1"/>
</dbReference>
<dbReference type="GO" id="GO:0070813">
    <property type="term" value="P:hydrogen sulfide metabolic process"/>
    <property type="evidence" value="ECO:0000318"/>
    <property type="project" value="GO_Central"/>
</dbReference>
<evidence type="ECO:0000256" key="10">
    <source>
        <dbReference type="ARBA" id="ARBA00023128"/>
    </source>
</evidence>
<dbReference type="Gene3D" id="3.60.15.10">
    <property type="entry name" value="Ribonuclease Z/Hydroxyacylglutathione hydrolase-like"/>
    <property type="match status" value="1"/>
</dbReference>
<dbReference type="EC" id="1.13.11.18" evidence="13"/>
<dbReference type="InterPro" id="IPR051682">
    <property type="entry name" value="Mito_Persulfide_Diox"/>
</dbReference>
<evidence type="ECO:0000256" key="12">
    <source>
        <dbReference type="ARBA" id="ARBA00065219"/>
    </source>
</evidence>
<organism evidence="18 19">
    <name type="scientific">Helobdella robusta</name>
    <name type="common">Californian leech</name>
    <dbReference type="NCBI Taxonomy" id="6412"/>
    <lineage>
        <taxon>Eukaryota</taxon>
        <taxon>Metazoa</taxon>
        <taxon>Spiralia</taxon>
        <taxon>Lophotrochozoa</taxon>
        <taxon>Annelida</taxon>
        <taxon>Clitellata</taxon>
        <taxon>Hirudinea</taxon>
        <taxon>Rhynchobdellida</taxon>
        <taxon>Glossiphoniidae</taxon>
        <taxon>Helobdella</taxon>
    </lineage>
</organism>
<dbReference type="InParanoid" id="T1EG80"/>
<sequence>MAMKCVLMNSFIKNLALKNHDKCAAAITRFISTQKSASSKLFFLPASPSAKLLQPTTTALTATRFQKMDSKNFSTSGPQPSNLTFRQLLDYATFTYTYILGDNASKKAIIIDPVLERVERDAKLLKELQFDLIYALNTHMHADHITGSGELGRIFQNCKSVISKHTSAQAQKYIDDGDVIEFGKFKLECLSTPGHTDGCVSYLLRDHGLVFTGDALFVRGCGRTDFQQGIPQLLYNSVHKKLFSLPDHFLIYPGHDYNGNMSSTVWEEKTYNPRLTKPFEEFKKIMDNLNLPKPKLIDVAVPGNMVDGLLDKK</sequence>
<dbReference type="SUPFAM" id="SSF56281">
    <property type="entry name" value="Metallo-hydrolase/oxidoreductase"/>
    <property type="match status" value="1"/>
</dbReference>
<keyword evidence="5" id="KW-0809">Transit peptide</keyword>
<dbReference type="eggNOG" id="KOG0814">
    <property type="taxonomic scope" value="Eukaryota"/>
</dbReference>
<dbReference type="InterPro" id="IPR036866">
    <property type="entry name" value="RibonucZ/Hydroxyglut_hydro"/>
</dbReference>
<keyword evidence="6" id="KW-0223">Dioxygenase</keyword>
<dbReference type="GeneID" id="20195582"/>
<proteinExistence type="inferred from homology"/>
<dbReference type="PANTHER" id="PTHR43084:SF1">
    <property type="entry name" value="PERSULFIDE DIOXYGENASE ETHE1, MITOCHONDRIAL"/>
    <property type="match status" value="1"/>
</dbReference>
<feature type="domain" description="Metallo-beta-lactamase" evidence="16">
    <location>
        <begin position="94"/>
        <end position="255"/>
    </location>
</feature>
<dbReference type="EMBL" id="AMQM01007293">
    <property type="status" value="NOT_ANNOTATED_CDS"/>
    <property type="molecule type" value="Genomic_DNA"/>
</dbReference>
<dbReference type="GO" id="GO:0046872">
    <property type="term" value="F:metal ion binding"/>
    <property type="evidence" value="ECO:0007669"/>
    <property type="project" value="UniProtKB-KW"/>
</dbReference>
<comment type="similarity">
    <text evidence="3">Belongs to the metallo-beta-lactamase superfamily. Glyoxalase II family.</text>
</comment>
<dbReference type="Pfam" id="PF00753">
    <property type="entry name" value="Lactamase_B"/>
    <property type="match status" value="1"/>
</dbReference>
<dbReference type="EMBL" id="KB097594">
    <property type="protein sequence ID" value="ESN93762.1"/>
    <property type="molecule type" value="Genomic_DNA"/>
</dbReference>
<dbReference type="GO" id="GO:0005739">
    <property type="term" value="C:mitochondrion"/>
    <property type="evidence" value="ECO:0000318"/>
    <property type="project" value="GO_Central"/>
</dbReference>
<dbReference type="GO" id="GO:0006749">
    <property type="term" value="P:glutathione metabolic process"/>
    <property type="evidence" value="ECO:0000318"/>
    <property type="project" value="GO_Central"/>
</dbReference>
<evidence type="ECO:0000256" key="2">
    <source>
        <dbReference type="ARBA" id="ARBA00004173"/>
    </source>
</evidence>
<evidence type="ECO:0000256" key="8">
    <source>
        <dbReference type="ARBA" id="ARBA00023002"/>
    </source>
</evidence>
<evidence type="ECO:0000259" key="16">
    <source>
        <dbReference type="SMART" id="SM00849"/>
    </source>
</evidence>
<dbReference type="CDD" id="cd07724">
    <property type="entry name" value="POD-like_MBL-fold"/>
    <property type="match status" value="1"/>
</dbReference>
<dbReference type="STRING" id="6412.T1EG80"/>
<evidence type="ECO:0000256" key="15">
    <source>
        <dbReference type="ARBA" id="ARBA00077964"/>
    </source>
</evidence>
<evidence type="ECO:0000256" key="5">
    <source>
        <dbReference type="ARBA" id="ARBA00022946"/>
    </source>
</evidence>
<keyword evidence="7" id="KW-0007">Acetylation</keyword>
<dbReference type="GO" id="GO:0050313">
    <property type="term" value="F:sulfur dioxygenase activity"/>
    <property type="evidence" value="ECO:0000318"/>
    <property type="project" value="GO_Central"/>
</dbReference>
<keyword evidence="4" id="KW-0479">Metal-binding</keyword>
<evidence type="ECO:0000256" key="6">
    <source>
        <dbReference type="ARBA" id="ARBA00022964"/>
    </source>
</evidence>
<evidence type="ECO:0000256" key="14">
    <source>
        <dbReference type="ARBA" id="ARBA00067300"/>
    </source>
</evidence>
<gene>
    <name evidence="18" type="primary">20195582</name>
    <name evidence="17" type="ORF">HELRODRAFT_115427</name>
</gene>
<reference evidence="18" key="3">
    <citation type="submission" date="2015-06" db="UniProtKB">
        <authorList>
            <consortium name="EnsemblMetazoa"/>
        </authorList>
    </citation>
    <scope>IDENTIFICATION</scope>
</reference>
<evidence type="ECO:0000256" key="11">
    <source>
        <dbReference type="ARBA" id="ARBA00050990"/>
    </source>
</evidence>
<dbReference type="InterPro" id="IPR001279">
    <property type="entry name" value="Metallo-B-lactamas"/>
</dbReference>
<dbReference type="KEGG" id="hro:HELRODRAFT_115427"/>
<keyword evidence="8" id="KW-0560">Oxidoreductase</keyword>
<evidence type="ECO:0000256" key="9">
    <source>
        <dbReference type="ARBA" id="ARBA00023004"/>
    </source>
</evidence>
<reference evidence="17 19" key="2">
    <citation type="journal article" date="2013" name="Nature">
        <title>Insights into bilaterian evolution from three spiralian genomes.</title>
        <authorList>
            <person name="Simakov O."/>
            <person name="Marletaz F."/>
            <person name="Cho S.J."/>
            <person name="Edsinger-Gonzales E."/>
            <person name="Havlak P."/>
            <person name="Hellsten U."/>
            <person name="Kuo D.H."/>
            <person name="Larsson T."/>
            <person name="Lv J."/>
            <person name="Arendt D."/>
            <person name="Savage R."/>
            <person name="Osoegawa K."/>
            <person name="de Jong P."/>
            <person name="Grimwood J."/>
            <person name="Chapman J.A."/>
            <person name="Shapiro H."/>
            <person name="Aerts A."/>
            <person name="Otillar R.P."/>
            <person name="Terry A.Y."/>
            <person name="Boore J.L."/>
            <person name="Grigoriev I.V."/>
            <person name="Lindberg D.R."/>
            <person name="Seaver E.C."/>
            <person name="Weisblat D.A."/>
            <person name="Putnam N.H."/>
            <person name="Rokhsar D.S."/>
        </authorList>
    </citation>
    <scope>NUCLEOTIDE SEQUENCE</scope>
</reference>
<keyword evidence="9" id="KW-0408">Iron</keyword>
<keyword evidence="19" id="KW-1185">Reference proteome</keyword>
<evidence type="ECO:0000256" key="7">
    <source>
        <dbReference type="ARBA" id="ARBA00022990"/>
    </source>
</evidence>
<keyword evidence="10" id="KW-0496">Mitochondrion</keyword>
<dbReference type="Proteomes" id="UP000015101">
    <property type="component" value="Unassembled WGS sequence"/>
</dbReference>
<dbReference type="FunFam" id="3.60.15.10:FF:000013">
    <property type="entry name" value="Persulfide dioxygenase ETHE1, mitochondrial"/>
    <property type="match status" value="1"/>
</dbReference>
<evidence type="ECO:0000256" key="3">
    <source>
        <dbReference type="ARBA" id="ARBA00006759"/>
    </source>
</evidence>
<dbReference type="EnsemblMetazoa" id="HelroT115427">
    <property type="protein sequence ID" value="HelroP115427"/>
    <property type="gene ID" value="HelroG115427"/>
</dbReference>
<evidence type="ECO:0000256" key="13">
    <source>
        <dbReference type="ARBA" id="ARBA00066686"/>
    </source>
</evidence>
<dbReference type="SMART" id="SM00849">
    <property type="entry name" value="Lactamase_B"/>
    <property type="match status" value="1"/>
</dbReference>
<dbReference type="OMA" id="VMDIDYA"/>
<dbReference type="HOGENOM" id="CLU_030571_7_0_1"/>